<dbReference type="Pfam" id="PF00206">
    <property type="entry name" value="Lyase_1"/>
    <property type="match status" value="1"/>
</dbReference>
<dbReference type="PROSITE" id="PS00163">
    <property type="entry name" value="FUMARATE_LYASES"/>
    <property type="match status" value="1"/>
</dbReference>
<dbReference type="Gene3D" id="1.20.200.10">
    <property type="entry name" value="Fumarase/aspartase (Central domain)"/>
    <property type="match status" value="1"/>
</dbReference>
<organism evidence="7 8">
    <name type="scientific">Hymenobacter nivis</name>
    <dbReference type="NCBI Taxonomy" id="1850093"/>
    <lineage>
        <taxon>Bacteria</taxon>
        <taxon>Pseudomonadati</taxon>
        <taxon>Bacteroidota</taxon>
        <taxon>Cytophagia</taxon>
        <taxon>Cytophagales</taxon>
        <taxon>Hymenobacteraceae</taxon>
        <taxon>Hymenobacter</taxon>
    </lineage>
</organism>
<dbReference type="KEGG" id="hnv:DDQ68_00920"/>
<dbReference type="Proteomes" id="UP000245999">
    <property type="component" value="Chromosome"/>
</dbReference>
<keyword evidence="5 7" id="KW-0456">Lyase</keyword>
<dbReference type="PANTHER" id="PTHR43814">
    <property type="entry name" value="ARGININOSUCCINATE LYASE"/>
    <property type="match status" value="1"/>
</dbReference>
<comment type="subcellular location">
    <subcellularLocation>
        <location evidence="5">Cytoplasm</location>
    </subcellularLocation>
</comment>
<keyword evidence="4 5" id="KW-0055">Arginine biosynthesis</keyword>
<protein>
    <recommendedName>
        <fullName evidence="3 5">Argininosuccinate lyase</fullName>
        <shortName evidence="5">ASAL</shortName>
        <ecNumber evidence="3 5">4.3.2.1</ecNumber>
    </recommendedName>
    <alternativeName>
        <fullName evidence="5">Arginosuccinase</fullName>
    </alternativeName>
</protein>
<evidence type="ECO:0000256" key="4">
    <source>
        <dbReference type="ARBA" id="ARBA00022571"/>
    </source>
</evidence>
<dbReference type="Gene3D" id="1.10.275.10">
    <property type="entry name" value="Fumarase/aspartase (N-terminal domain)"/>
    <property type="match status" value="1"/>
</dbReference>
<dbReference type="GO" id="GO:0005829">
    <property type="term" value="C:cytosol"/>
    <property type="evidence" value="ECO:0007669"/>
    <property type="project" value="TreeGrafter"/>
</dbReference>
<dbReference type="InterPro" id="IPR024083">
    <property type="entry name" value="Fumarase/histidase_N"/>
</dbReference>
<dbReference type="Gene3D" id="1.10.40.30">
    <property type="entry name" value="Fumarase/aspartase (C-terminal domain)"/>
    <property type="match status" value="1"/>
</dbReference>
<comment type="pathway">
    <text evidence="2 5">Amino-acid biosynthesis; L-arginine biosynthesis; L-arginine from L-ornithine and carbamoyl phosphate: step 3/3.</text>
</comment>
<proteinExistence type="inferred from homology"/>
<evidence type="ECO:0000256" key="2">
    <source>
        <dbReference type="ARBA" id="ARBA00004941"/>
    </source>
</evidence>
<dbReference type="RefSeq" id="WP_109652082.1">
    <property type="nucleotide sequence ID" value="NZ_CP029145.1"/>
</dbReference>
<evidence type="ECO:0000313" key="7">
    <source>
        <dbReference type="EMBL" id="AWM31472.1"/>
    </source>
</evidence>
<sequence>MKIWEKGFSVNEKIEKFTVGRDRELDLYLAYYDVLASRAHADMLADTGLITPAEQQQLAQGLDELKQQIEAGTFAIEPEFEDVHSKIESYLTEKFGDAGKKIHTARSRNDQVLTAIQLFIKDYTRQAAAKLVALAEVLLQKAAAHREDLLPGYTHFQAAMPSSFGLWFGAYAEHLLLDVALFEAAYTVADQNPLGSGAGFGSSFPINREQTTAALGFNSLAVSAVGAQMLRGKTERTVAFAIAGAAATLAKMAYDLVLYNGQDMGFVKLPKEFTTGSSIMPHKKNPDVFELVRAHANRLQALPTDLILATSNLPSGYHRDFQILKEILFGPLRQFLDLLDILLFAVPEIQVVPGIIDQPKYDPIFSVENINQLIQSGVPFREAYHQVGQAVEDGSYRAHREFRTTHLGSVHNPGLAEIAAKIQQLKAHSQVLGGASPKAPFQGP</sequence>
<keyword evidence="8" id="KW-1185">Reference proteome</keyword>
<evidence type="ECO:0000256" key="3">
    <source>
        <dbReference type="ARBA" id="ARBA00012338"/>
    </source>
</evidence>
<dbReference type="OrthoDB" id="9769623at2"/>
<evidence type="ECO:0000313" key="8">
    <source>
        <dbReference type="Proteomes" id="UP000245999"/>
    </source>
</evidence>
<dbReference type="SUPFAM" id="SSF48557">
    <property type="entry name" value="L-aspartase-like"/>
    <property type="match status" value="1"/>
</dbReference>
<reference evidence="8" key="1">
    <citation type="submission" date="2018-04" db="EMBL/GenBank/DDBJ databases">
        <title>Complete genome of Antarctic heterotrophic bacterium Hymenobacter nivis.</title>
        <authorList>
            <person name="Terashima M."/>
        </authorList>
    </citation>
    <scope>NUCLEOTIDE SEQUENCE [LARGE SCALE GENOMIC DNA]</scope>
    <source>
        <strain evidence="8">NBRC 111535</strain>
    </source>
</reference>
<dbReference type="EMBL" id="CP029145">
    <property type="protein sequence ID" value="AWM31472.1"/>
    <property type="molecule type" value="Genomic_DNA"/>
</dbReference>
<comment type="similarity">
    <text evidence="5">Belongs to the lyase 1 family. Argininosuccinate lyase subfamily.</text>
</comment>
<dbReference type="PRINTS" id="PR00145">
    <property type="entry name" value="ARGSUCLYASE"/>
</dbReference>
<dbReference type="HAMAP" id="MF_00006">
    <property type="entry name" value="Arg_succ_lyase"/>
    <property type="match status" value="1"/>
</dbReference>
<dbReference type="GO" id="GO:0042450">
    <property type="term" value="P:L-arginine biosynthetic process via ornithine"/>
    <property type="evidence" value="ECO:0007669"/>
    <property type="project" value="UniProtKB-UniRule"/>
</dbReference>
<gene>
    <name evidence="5 7" type="primary">argH</name>
    <name evidence="7" type="ORF">DDQ68_00920</name>
</gene>
<dbReference type="NCBIfam" id="TIGR00838">
    <property type="entry name" value="argH"/>
    <property type="match status" value="1"/>
</dbReference>
<keyword evidence="5" id="KW-0028">Amino-acid biosynthesis</keyword>
<evidence type="ECO:0000256" key="1">
    <source>
        <dbReference type="ARBA" id="ARBA00000985"/>
    </source>
</evidence>
<dbReference type="PRINTS" id="PR00149">
    <property type="entry name" value="FUMRATELYASE"/>
</dbReference>
<dbReference type="PANTHER" id="PTHR43814:SF1">
    <property type="entry name" value="ARGININOSUCCINATE LYASE"/>
    <property type="match status" value="1"/>
</dbReference>
<dbReference type="InterPro" id="IPR022761">
    <property type="entry name" value="Fumarate_lyase_N"/>
</dbReference>
<dbReference type="InterPro" id="IPR020557">
    <property type="entry name" value="Fumarate_lyase_CS"/>
</dbReference>
<dbReference type="InterPro" id="IPR000362">
    <property type="entry name" value="Fumarate_lyase_fam"/>
</dbReference>
<dbReference type="AlphaFoldDB" id="A0A2Z3GI00"/>
<evidence type="ECO:0000256" key="5">
    <source>
        <dbReference type="HAMAP-Rule" id="MF_00006"/>
    </source>
</evidence>
<dbReference type="GO" id="GO:0004056">
    <property type="term" value="F:argininosuccinate lyase activity"/>
    <property type="evidence" value="ECO:0007669"/>
    <property type="project" value="UniProtKB-UniRule"/>
</dbReference>
<feature type="domain" description="Fumarate lyase N-terminal" evidence="6">
    <location>
        <begin position="27"/>
        <end position="298"/>
    </location>
</feature>
<dbReference type="EC" id="4.3.2.1" evidence="3 5"/>
<dbReference type="UniPathway" id="UPA00068">
    <property type="reaction ID" value="UER00114"/>
</dbReference>
<comment type="catalytic activity">
    <reaction evidence="1 5">
        <text>2-(N(omega)-L-arginino)succinate = fumarate + L-arginine</text>
        <dbReference type="Rhea" id="RHEA:24020"/>
        <dbReference type="ChEBI" id="CHEBI:29806"/>
        <dbReference type="ChEBI" id="CHEBI:32682"/>
        <dbReference type="ChEBI" id="CHEBI:57472"/>
        <dbReference type="EC" id="4.3.2.1"/>
    </reaction>
</comment>
<keyword evidence="5" id="KW-0963">Cytoplasm</keyword>
<name>A0A2Z3GI00_9BACT</name>
<accession>A0A2Z3GI00</accession>
<evidence type="ECO:0000259" key="6">
    <source>
        <dbReference type="Pfam" id="PF00206"/>
    </source>
</evidence>
<dbReference type="InterPro" id="IPR009049">
    <property type="entry name" value="Argininosuccinate_lyase"/>
</dbReference>
<dbReference type="InterPro" id="IPR008948">
    <property type="entry name" value="L-Aspartase-like"/>
</dbReference>